<sequence>MDKVDNFKSVKNEQNVNNNFNFPYILQVS</sequence>
<name>A0A3P8GED2_9TREM</name>
<dbReference type="Proteomes" id="UP000269396">
    <property type="component" value="Unassembled WGS sequence"/>
</dbReference>
<reference evidence="1 2" key="1">
    <citation type="submission" date="2018-11" db="EMBL/GenBank/DDBJ databases">
        <authorList>
            <consortium name="Pathogen Informatics"/>
        </authorList>
    </citation>
    <scope>NUCLEOTIDE SEQUENCE [LARGE SCALE GENOMIC DNA]</scope>
    <source>
        <strain>Denwood</strain>
        <strain evidence="2">Zambia</strain>
    </source>
</reference>
<organism evidence="1 2">
    <name type="scientific">Schistosoma mattheei</name>
    <dbReference type="NCBI Taxonomy" id="31246"/>
    <lineage>
        <taxon>Eukaryota</taxon>
        <taxon>Metazoa</taxon>
        <taxon>Spiralia</taxon>
        <taxon>Lophotrochozoa</taxon>
        <taxon>Platyhelminthes</taxon>
        <taxon>Trematoda</taxon>
        <taxon>Digenea</taxon>
        <taxon>Strigeidida</taxon>
        <taxon>Schistosomatoidea</taxon>
        <taxon>Schistosomatidae</taxon>
        <taxon>Schistosoma</taxon>
    </lineage>
</organism>
<protein>
    <submittedName>
        <fullName evidence="1">Uncharacterized protein</fullName>
    </submittedName>
</protein>
<accession>A0A3P8GED2</accession>
<dbReference type="AlphaFoldDB" id="A0A3P8GED2"/>
<evidence type="ECO:0000313" key="2">
    <source>
        <dbReference type="Proteomes" id="UP000269396"/>
    </source>
</evidence>
<evidence type="ECO:0000313" key="1">
    <source>
        <dbReference type="EMBL" id="VDP87167.1"/>
    </source>
</evidence>
<keyword evidence="2" id="KW-1185">Reference proteome</keyword>
<proteinExistence type="predicted"/>
<dbReference type="EMBL" id="UZAL01051138">
    <property type="protein sequence ID" value="VDP87167.1"/>
    <property type="molecule type" value="Genomic_DNA"/>
</dbReference>
<gene>
    <name evidence="1" type="ORF">SMTD_LOCUS22383</name>
</gene>